<dbReference type="EMBL" id="MU003218">
    <property type="protein sequence ID" value="KAF2785428.1"/>
    <property type="molecule type" value="Genomic_DNA"/>
</dbReference>
<dbReference type="PANTHER" id="PTHR37490:SF2">
    <property type="match status" value="1"/>
</dbReference>
<dbReference type="Proteomes" id="UP000799757">
    <property type="component" value="Unassembled WGS sequence"/>
</dbReference>
<dbReference type="InterPro" id="IPR021838">
    <property type="entry name" value="DUF3431"/>
</dbReference>
<dbReference type="AlphaFoldDB" id="A0A6A6WNA5"/>
<sequence>RALVVAALEGDDVAWLAASFPGWHIALYNISAGFALLHHGGAVVDKGRIANAYLTYLIENYYSLPETMVFLTPHINAPAASAKLSLGRYPLLRTLNINHVQAHGYANLRCTTPDMCRNTILPFRSPPDEYRTLEVAMPKAWARLFPDMPVPEKLAAPCCAEFAVSRAQVRKRALEAYTRFWDWLNTTKMDDETAGLVLEALWHVIFGRGAVDCTGAGVAKGNEVQRCECDVYGKC</sequence>
<dbReference type="PANTHER" id="PTHR37490">
    <property type="entry name" value="EXPRESSED PROTEIN"/>
    <property type="match status" value="1"/>
</dbReference>
<keyword evidence="2" id="KW-1185">Reference proteome</keyword>
<name>A0A6A6WNA5_9PLEO</name>
<dbReference type="OrthoDB" id="426718at2759"/>
<proteinExistence type="predicted"/>
<evidence type="ECO:0000313" key="2">
    <source>
        <dbReference type="Proteomes" id="UP000799757"/>
    </source>
</evidence>
<evidence type="ECO:0000313" key="1">
    <source>
        <dbReference type="EMBL" id="KAF2785428.1"/>
    </source>
</evidence>
<gene>
    <name evidence="1" type="ORF">K505DRAFT_262220</name>
</gene>
<feature type="non-terminal residue" evidence="1">
    <location>
        <position position="1"/>
    </location>
</feature>
<organism evidence="1 2">
    <name type="scientific">Melanomma pulvis-pyrius CBS 109.77</name>
    <dbReference type="NCBI Taxonomy" id="1314802"/>
    <lineage>
        <taxon>Eukaryota</taxon>
        <taxon>Fungi</taxon>
        <taxon>Dikarya</taxon>
        <taxon>Ascomycota</taxon>
        <taxon>Pezizomycotina</taxon>
        <taxon>Dothideomycetes</taxon>
        <taxon>Pleosporomycetidae</taxon>
        <taxon>Pleosporales</taxon>
        <taxon>Melanommataceae</taxon>
        <taxon>Melanomma</taxon>
    </lineage>
</organism>
<protein>
    <submittedName>
        <fullName evidence="1">Uncharacterized protein</fullName>
    </submittedName>
</protein>
<dbReference type="Pfam" id="PF11913">
    <property type="entry name" value="DUF3431"/>
    <property type="match status" value="1"/>
</dbReference>
<accession>A0A6A6WNA5</accession>
<reference evidence="1" key="1">
    <citation type="journal article" date="2020" name="Stud. Mycol.">
        <title>101 Dothideomycetes genomes: a test case for predicting lifestyles and emergence of pathogens.</title>
        <authorList>
            <person name="Haridas S."/>
            <person name="Albert R."/>
            <person name="Binder M."/>
            <person name="Bloem J."/>
            <person name="Labutti K."/>
            <person name="Salamov A."/>
            <person name="Andreopoulos B."/>
            <person name="Baker S."/>
            <person name="Barry K."/>
            <person name="Bills G."/>
            <person name="Bluhm B."/>
            <person name="Cannon C."/>
            <person name="Castanera R."/>
            <person name="Culley D."/>
            <person name="Daum C."/>
            <person name="Ezra D."/>
            <person name="Gonzalez J."/>
            <person name="Henrissat B."/>
            <person name="Kuo A."/>
            <person name="Liang C."/>
            <person name="Lipzen A."/>
            <person name="Lutzoni F."/>
            <person name="Magnuson J."/>
            <person name="Mondo S."/>
            <person name="Nolan M."/>
            <person name="Ohm R."/>
            <person name="Pangilinan J."/>
            <person name="Park H.-J."/>
            <person name="Ramirez L."/>
            <person name="Alfaro M."/>
            <person name="Sun H."/>
            <person name="Tritt A."/>
            <person name="Yoshinaga Y."/>
            <person name="Zwiers L.-H."/>
            <person name="Turgeon B."/>
            <person name="Goodwin S."/>
            <person name="Spatafora J."/>
            <person name="Crous P."/>
            <person name="Grigoriev I."/>
        </authorList>
    </citation>
    <scope>NUCLEOTIDE SEQUENCE</scope>
    <source>
        <strain evidence="1">CBS 109.77</strain>
    </source>
</reference>